<dbReference type="EMBL" id="CP158490">
    <property type="protein sequence ID" value="XBY27038.1"/>
    <property type="molecule type" value="Genomic_DNA"/>
</dbReference>
<feature type="transmembrane region" description="Helical" evidence="4">
    <location>
        <begin position="46"/>
        <end position="65"/>
    </location>
</feature>
<dbReference type="AlphaFoldDB" id="A0AAU7X2Z8"/>
<evidence type="ECO:0000256" key="2">
    <source>
        <dbReference type="ARBA" id="ARBA00022857"/>
    </source>
</evidence>
<feature type="transmembrane region" description="Helical" evidence="4">
    <location>
        <begin position="328"/>
        <end position="346"/>
    </location>
</feature>
<keyword evidence="4" id="KW-0472">Membrane</keyword>
<feature type="transmembrane region" description="Helical" evidence="4">
    <location>
        <begin position="203"/>
        <end position="227"/>
    </location>
</feature>
<organism evidence="5">
    <name type="scientific">Pseudomonas sp. W17</name>
    <dbReference type="NCBI Taxonomy" id="3144407"/>
    <lineage>
        <taxon>Bacteria</taxon>
        <taxon>Pseudomonadati</taxon>
        <taxon>Pseudomonadota</taxon>
        <taxon>Gammaproteobacteria</taxon>
        <taxon>Pseudomonadales</taxon>
        <taxon>Pseudomonadaceae</taxon>
        <taxon>Pseudomonas</taxon>
    </lineage>
</organism>
<dbReference type="PRINTS" id="PR00081">
    <property type="entry name" value="GDHRDH"/>
</dbReference>
<dbReference type="PANTHER" id="PTHR43391:SF14">
    <property type="entry name" value="DEHYDROGENASE_REDUCTASE SDR FAMILY PROTEIN 7-LIKE"/>
    <property type="match status" value="1"/>
</dbReference>
<sequence length="658" mass="69900">MHMSSAVSRKHLSVALALGSIAVLMVGLQPLLLGELLAQNRLSLEGVGLVAMGEILSLGLGVVLGDLLRSVFSLRLLTVVAILAASGMDLVTANTTGDGALALTRGLAGLAEGLLLWGTVNLIVQGAAPDRVAGVFMVVQTLGQAAVAAVLAYWVLPIQSTSSYGFVFLGALTAASLLLVRWQPIRLANQHAGHAENAKFGWGLNHVLLLGLAFMQLSAIGGLWAYLEPLSKYVGMDAQSAQLLISGTLLMQVLGGCLGIVLVRRVSDYSMLAVAALLLGGIALGMYFSADMGVKVFLVLCGAFGLIWLMLTPFQVRIALQLDRSGRIAALVPGMQLLGCAFGPLMSSQWVVGENAEYVLLVSAAFSLIALTLVGLLRRCPASKPVSFARKVVLVVGASSGMGRGLAVRLAQEGAWIVATARRKELLNDLQLEITLQGGKCMVSAVDALDAHAAAGLVDEIVELYGRLDVVVLNAGGAPALDMREMKAADVTAYMRSNYDVVVNYLFPALEQMSRQGHGFVVHTNSLAGFLGVTLQGPYSAAKGALRLLIDTCRIEFGNRGIRFLSLYPGFVATAQTANDGMPAPLEISEASAVDHMLYAMRSQRWDYLFPWPMRWLIRLARVLPKPITLWVLRRELPVLANDSSASSPVIAFKNTSA</sequence>
<protein>
    <submittedName>
        <fullName evidence="5">SDR family NAD(P)-dependent oxidoreductase</fullName>
    </submittedName>
</protein>
<dbReference type="SUPFAM" id="SSF103473">
    <property type="entry name" value="MFS general substrate transporter"/>
    <property type="match status" value="1"/>
</dbReference>
<dbReference type="InterPro" id="IPR036291">
    <property type="entry name" value="NAD(P)-bd_dom_sf"/>
</dbReference>
<dbReference type="Pfam" id="PF00106">
    <property type="entry name" value="adh_short"/>
    <property type="match status" value="1"/>
</dbReference>
<feature type="transmembrane region" description="Helical" evidence="4">
    <location>
        <begin position="296"/>
        <end position="316"/>
    </location>
</feature>
<evidence type="ECO:0000256" key="4">
    <source>
        <dbReference type="SAM" id="Phobius"/>
    </source>
</evidence>
<dbReference type="InterPro" id="IPR036259">
    <property type="entry name" value="MFS_trans_sf"/>
</dbReference>
<feature type="transmembrane region" description="Helical" evidence="4">
    <location>
        <begin position="132"/>
        <end position="156"/>
    </location>
</feature>
<feature type="transmembrane region" description="Helical" evidence="4">
    <location>
        <begin position="12"/>
        <end position="34"/>
    </location>
</feature>
<name>A0AAU7X2Z8_9PSED</name>
<keyword evidence="4" id="KW-1133">Transmembrane helix</keyword>
<keyword evidence="3" id="KW-0560">Oxidoreductase</keyword>
<proteinExistence type="inferred from homology"/>
<feature type="transmembrane region" description="Helical" evidence="4">
    <location>
        <begin position="269"/>
        <end position="290"/>
    </location>
</feature>
<keyword evidence="2" id="KW-0521">NADP</keyword>
<keyword evidence="4" id="KW-0812">Transmembrane</keyword>
<reference evidence="5" key="1">
    <citation type="submission" date="2024-06" db="EMBL/GenBank/DDBJ databases">
        <authorList>
            <person name="Wu L."/>
        </authorList>
    </citation>
    <scope>NUCLEOTIDE SEQUENCE</scope>
    <source>
        <strain evidence="5">W17</strain>
    </source>
</reference>
<feature type="transmembrane region" description="Helical" evidence="4">
    <location>
        <begin position="162"/>
        <end position="182"/>
    </location>
</feature>
<gene>
    <name evidence="5" type="ORF">ABCR88_14785</name>
</gene>
<dbReference type="Gene3D" id="3.40.50.720">
    <property type="entry name" value="NAD(P)-binding Rossmann-like Domain"/>
    <property type="match status" value="1"/>
</dbReference>
<evidence type="ECO:0000256" key="3">
    <source>
        <dbReference type="ARBA" id="ARBA00023002"/>
    </source>
</evidence>
<evidence type="ECO:0000256" key="1">
    <source>
        <dbReference type="ARBA" id="ARBA00006484"/>
    </source>
</evidence>
<feature type="transmembrane region" description="Helical" evidence="4">
    <location>
        <begin position="99"/>
        <end position="120"/>
    </location>
</feature>
<evidence type="ECO:0000313" key="5">
    <source>
        <dbReference type="EMBL" id="XBY27038.1"/>
    </source>
</evidence>
<dbReference type="PANTHER" id="PTHR43391">
    <property type="entry name" value="RETINOL DEHYDROGENASE-RELATED"/>
    <property type="match status" value="1"/>
</dbReference>
<feature type="transmembrane region" description="Helical" evidence="4">
    <location>
        <begin position="72"/>
        <end position="93"/>
    </location>
</feature>
<comment type="similarity">
    <text evidence="1">Belongs to the short-chain dehydrogenases/reductases (SDR) family.</text>
</comment>
<dbReference type="InterPro" id="IPR002347">
    <property type="entry name" value="SDR_fam"/>
</dbReference>
<feature type="transmembrane region" description="Helical" evidence="4">
    <location>
        <begin position="358"/>
        <end position="377"/>
    </location>
</feature>
<accession>A0AAU7X2Z8</accession>
<dbReference type="RefSeq" id="WP_236188139.1">
    <property type="nucleotide sequence ID" value="NZ_CP158490.1"/>
</dbReference>
<dbReference type="GO" id="GO:0016491">
    <property type="term" value="F:oxidoreductase activity"/>
    <property type="evidence" value="ECO:0007669"/>
    <property type="project" value="UniProtKB-KW"/>
</dbReference>
<dbReference type="SUPFAM" id="SSF51735">
    <property type="entry name" value="NAD(P)-binding Rossmann-fold domains"/>
    <property type="match status" value="1"/>
</dbReference>
<dbReference type="Gene3D" id="1.20.1250.20">
    <property type="entry name" value="MFS general substrate transporter like domains"/>
    <property type="match status" value="1"/>
</dbReference>
<feature type="transmembrane region" description="Helical" evidence="4">
    <location>
        <begin position="239"/>
        <end position="262"/>
    </location>
</feature>